<evidence type="ECO:0000256" key="7">
    <source>
        <dbReference type="ARBA" id="ARBA00023237"/>
    </source>
</evidence>
<name>A0A6B2R0E6_9BURK</name>
<keyword evidence="6" id="KW-0472">Membrane</keyword>
<keyword evidence="4" id="KW-1134">Transmembrane beta strand</keyword>
<dbReference type="GO" id="GO:0015562">
    <property type="term" value="F:efflux transmembrane transporter activity"/>
    <property type="evidence" value="ECO:0007669"/>
    <property type="project" value="InterPro"/>
</dbReference>
<comment type="caution">
    <text evidence="9">The sequence shown here is derived from an EMBL/GenBank/DDBJ whole genome shotgun (WGS) entry which is preliminary data.</text>
</comment>
<keyword evidence="7" id="KW-0998">Cell outer membrane</keyword>
<sequence length="424" mass="46269">MQVSRLLKYTPWLALFALAGVAHAQTMTEAVYIALEQYPSILASRAKSAAADADITRAQGAHYPQVSWSGTQSTYGNGNSGANSWIQSPTVNMNVWAGGKIQADVDRSKALSSASQQQQKITKDEVALLVIEAYLNWSRGLDLVKLAKENVATHQKIMNDIKKISDVDRGRGADLSQARVRYENATLSLQQREAELGIAAQRLNRMLLGKMPSKPTGMNDMPGTIPAKAEQAAAEINDRHPVIAQKIAEMEAARANVDNAKSQYSPTVNVSYGKQTTQGSGQGDYIAQLTVNMPIFSGGSTVGAVDQAQGQLRALEFEVKEARLTQREKLLSAWSDWKTAQERSKIGKGQSATGQSVVDSYLKQFMIGKRSLLDVLNVQADQYSYKSNAIIASYDEKAYRARVLAAMGKLAISYQIKQFQKKSG</sequence>
<dbReference type="AlphaFoldDB" id="A0A6B2R0E6"/>
<dbReference type="InterPro" id="IPR051906">
    <property type="entry name" value="TolC-like"/>
</dbReference>
<dbReference type="Gene3D" id="1.20.1600.10">
    <property type="entry name" value="Outer membrane efflux proteins (OEP)"/>
    <property type="match status" value="1"/>
</dbReference>
<evidence type="ECO:0000256" key="4">
    <source>
        <dbReference type="ARBA" id="ARBA00022452"/>
    </source>
</evidence>
<comment type="subcellular location">
    <subcellularLocation>
        <location evidence="1">Cell outer membrane</location>
    </subcellularLocation>
</comment>
<organism evidence="9">
    <name type="scientific">Sheuella amnicola</name>
    <dbReference type="NCBI Taxonomy" id="2707330"/>
    <lineage>
        <taxon>Bacteria</taxon>
        <taxon>Pseudomonadati</taxon>
        <taxon>Pseudomonadota</taxon>
        <taxon>Betaproteobacteria</taxon>
        <taxon>Burkholderiales</taxon>
        <taxon>Alcaligenaceae</taxon>
        <taxon>Sheuella</taxon>
    </lineage>
</organism>
<feature type="chain" id="PRO_5025500848" evidence="8">
    <location>
        <begin position="25"/>
        <end position="424"/>
    </location>
</feature>
<keyword evidence="5" id="KW-0812">Transmembrane</keyword>
<dbReference type="RefSeq" id="WP_163655239.1">
    <property type="nucleotide sequence ID" value="NZ_JAAGRN010000007.1"/>
</dbReference>
<feature type="signal peptide" evidence="8">
    <location>
        <begin position="1"/>
        <end position="24"/>
    </location>
</feature>
<keyword evidence="8" id="KW-0732">Signal</keyword>
<proteinExistence type="inferred from homology"/>
<dbReference type="GO" id="GO:0015288">
    <property type="term" value="F:porin activity"/>
    <property type="evidence" value="ECO:0007669"/>
    <property type="project" value="TreeGrafter"/>
</dbReference>
<gene>
    <name evidence="9" type="ORF">G3I67_10855</name>
</gene>
<protein>
    <submittedName>
        <fullName evidence="9">TolC family protein</fullName>
    </submittedName>
</protein>
<comment type="similarity">
    <text evidence="2">Belongs to the outer membrane factor (OMF) (TC 1.B.17) family.</text>
</comment>
<evidence type="ECO:0000256" key="1">
    <source>
        <dbReference type="ARBA" id="ARBA00004442"/>
    </source>
</evidence>
<dbReference type="PANTHER" id="PTHR30026:SF22">
    <property type="entry name" value="OUTER MEMBRANE EFFLUX PROTEIN"/>
    <property type="match status" value="1"/>
</dbReference>
<evidence type="ECO:0000256" key="8">
    <source>
        <dbReference type="SAM" id="SignalP"/>
    </source>
</evidence>
<dbReference type="InterPro" id="IPR003423">
    <property type="entry name" value="OMP_efflux"/>
</dbReference>
<dbReference type="SUPFAM" id="SSF56954">
    <property type="entry name" value="Outer membrane efflux proteins (OEP)"/>
    <property type="match status" value="1"/>
</dbReference>
<dbReference type="Pfam" id="PF02321">
    <property type="entry name" value="OEP"/>
    <property type="match status" value="2"/>
</dbReference>
<dbReference type="GO" id="GO:1990281">
    <property type="term" value="C:efflux pump complex"/>
    <property type="evidence" value="ECO:0007669"/>
    <property type="project" value="TreeGrafter"/>
</dbReference>
<keyword evidence="3" id="KW-0813">Transport</keyword>
<accession>A0A6B2R0E6</accession>
<reference evidence="9" key="1">
    <citation type="submission" date="2020-02" db="EMBL/GenBank/DDBJ databases">
        <authorList>
            <person name="Chen W.-M."/>
        </authorList>
    </citation>
    <scope>NUCLEOTIDE SEQUENCE</scope>
    <source>
        <strain evidence="9">NBD-18</strain>
    </source>
</reference>
<dbReference type="PANTHER" id="PTHR30026">
    <property type="entry name" value="OUTER MEMBRANE PROTEIN TOLC"/>
    <property type="match status" value="1"/>
</dbReference>
<evidence type="ECO:0000256" key="5">
    <source>
        <dbReference type="ARBA" id="ARBA00022692"/>
    </source>
</evidence>
<dbReference type="GO" id="GO:0009279">
    <property type="term" value="C:cell outer membrane"/>
    <property type="evidence" value="ECO:0007669"/>
    <property type="project" value="UniProtKB-SubCell"/>
</dbReference>
<evidence type="ECO:0000256" key="6">
    <source>
        <dbReference type="ARBA" id="ARBA00023136"/>
    </source>
</evidence>
<evidence type="ECO:0000256" key="2">
    <source>
        <dbReference type="ARBA" id="ARBA00007613"/>
    </source>
</evidence>
<evidence type="ECO:0000313" key="9">
    <source>
        <dbReference type="EMBL" id="NDY83732.1"/>
    </source>
</evidence>
<evidence type="ECO:0000256" key="3">
    <source>
        <dbReference type="ARBA" id="ARBA00022448"/>
    </source>
</evidence>
<dbReference type="EMBL" id="JAAGRN010000007">
    <property type="protein sequence ID" value="NDY83732.1"/>
    <property type="molecule type" value="Genomic_DNA"/>
</dbReference>